<evidence type="ECO:0000313" key="4">
    <source>
        <dbReference type="Proteomes" id="UP000182375"/>
    </source>
</evidence>
<dbReference type="PANTHER" id="PTHR43639">
    <property type="entry name" value="OXIDOREDUCTASE, SHORT-CHAIN DEHYDROGENASE/REDUCTASE FAMILY (AFU_ORTHOLOGUE AFUA_5G02870)"/>
    <property type="match status" value="1"/>
</dbReference>
<dbReference type="GeneID" id="95509419"/>
<dbReference type="STRING" id="67331.SAMN04490357_0094"/>
<evidence type="ECO:0000256" key="2">
    <source>
        <dbReference type="ARBA" id="ARBA00023002"/>
    </source>
</evidence>
<dbReference type="GO" id="GO:0016491">
    <property type="term" value="F:oxidoreductase activity"/>
    <property type="evidence" value="ECO:0007669"/>
    <property type="project" value="UniProtKB-KW"/>
</dbReference>
<dbReference type="InterPro" id="IPR036291">
    <property type="entry name" value="NAD(P)-bd_dom_sf"/>
</dbReference>
<comment type="similarity">
    <text evidence="1">Belongs to the short-chain dehydrogenases/reductases (SDR) family.</text>
</comment>
<evidence type="ECO:0000256" key="1">
    <source>
        <dbReference type="ARBA" id="ARBA00006484"/>
    </source>
</evidence>
<protein>
    <submittedName>
        <fullName evidence="3">Enoyl-[acyl-carrier-protein] reductase [NADH]</fullName>
    </submittedName>
</protein>
<dbReference type="EMBL" id="FNTD01000003">
    <property type="protein sequence ID" value="SEB30932.1"/>
    <property type="molecule type" value="Genomic_DNA"/>
</dbReference>
<accession>A0A1H4ICE0</accession>
<dbReference type="InterPro" id="IPR002347">
    <property type="entry name" value="SDR_fam"/>
</dbReference>
<gene>
    <name evidence="3" type="ORF">SAMN04490357_0094</name>
</gene>
<evidence type="ECO:0000313" key="3">
    <source>
        <dbReference type="EMBL" id="SEB30932.1"/>
    </source>
</evidence>
<name>A0A1H4ICE0_9ACTN</name>
<dbReference type="Gene3D" id="3.40.50.720">
    <property type="entry name" value="NAD(P)-binding Rossmann-like Domain"/>
    <property type="match status" value="1"/>
</dbReference>
<dbReference type="PRINTS" id="PR00081">
    <property type="entry name" value="GDHRDH"/>
</dbReference>
<proteinExistence type="inferred from homology"/>
<dbReference type="AlphaFoldDB" id="A0A1H4ICE0"/>
<dbReference type="RefSeq" id="WP_079172180.1">
    <property type="nucleotide sequence ID" value="NZ_FNTD01000003.1"/>
</dbReference>
<reference evidence="3 4" key="1">
    <citation type="submission" date="2016-10" db="EMBL/GenBank/DDBJ databases">
        <authorList>
            <person name="de Groot N.N."/>
        </authorList>
    </citation>
    <scope>NUCLEOTIDE SEQUENCE [LARGE SCALE GENOMIC DNA]</scope>
    <source>
        <strain evidence="3 4">DSM 40306</strain>
    </source>
</reference>
<keyword evidence="2" id="KW-0560">Oxidoreductase</keyword>
<dbReference type="PANTHER" id="PTHR43639:SF1">
    <property type="entry name" value="SHORT-CHAIN DEHYDROGENASE_REDUCTASE FAMILY PROTEIN"/>
    <property type="match status" value="1"/>
</dbReference>
<dbReference type="Pfam" id="PF13561">
    <property type="entry name" value="adh_short_C2"/>
    <property type="match status" value="1"/>
</dbReference>
<dbReference type="Proteomes" id="UP000182375">
    <property type="component" value="Unassembled WGS sequence"/>
</dbReference>
<sequence length="260" mass="26536">MSTATEATEASTLGLDGRVALVTGASRGLGRAIARKLCASGCTVYVNYATGDADAREAVESMRGLKGTAVAVKGDITHADTLLRLLGRIRREQGRLDVFVHNAASFHPMPTLAAAVPDVHRDIATAIDPLLHGAPSLAEAMAGGPGRVVVVSSHGARAVVPQYVGLGLAKAALENLVRYLAAELAGRGIAVNGVSTAKLDKGGPAALNPEAARALAARTPAGRLTRPEDVADAVALLCTDEAAWIHGQIVAVDGGSHLRA</sequence>
<dbReference type="SUPFAM" id="SSF51735">
    <property type="entry name" value="NAD(P)-binding Rossmann-fold domains"/>
    <property type="match status" value="1"/>
</dbReference>
<organism evidence="3 4">
    <name type="scientific">Streptomyces misionensis</name>
    <dbReference type="NCBI Taxonomy" id="67331"/>
    <lineage>
        <taxon>Bacteria</taxon>
        <taxon>Bacillati</taxon>
        <taxon>Actinomycetota</taxon>
        <taxon>Actinomycetes</taxon>
        <taxon>Kitasatosporales</taxon>
        <taxon>Streptomycetaceae</taxon>
        <taxon>Streptomyces</taxon>
    </lineage>
</organism>